<dbReference type="AlphaFoldDB" id="A0A512PCM3"/>
<gene>
    <name evidence="2" type="ORF">CSO01_16690</name>
</gene>
<dbReference type="Proteomes" id="UP000321798">
    <property type="component" value="Unassembled WGS sequence"/>
</dbReference>
<keyword evidence="1" id="KW-0732">Signal</keyword>
<sequence length="807" mass="79264">MTARTARRTAGTDPRHRLRRAGVAALGLPLVLLAAPATALAPLTATDATTTTDGDVSVTNTETVQAQLDASGRLEVARLYEQLAFSGKGTTTVVNPTSTQGLRNLDGFGGFSTSDGAMTATVTVDGEKRLRTVSDFTGDLPVGVEVHYRLNGKEVDPGRVVGADGTLKVRYTVSNLTTRQDPVTYDDGTGTQVTTTAETVVPLVGQLTTTLPSTFTAVASDEANIAGDGRGGTKLSFTMTLFPPIGSPTAEFGYTAEIENGQVPAANVSVLPVSPLTSPSFAGGAASYAGGAESGQELTAGATAIDGNLLALRDGAATLLDGLLQLQDGAAQLSAGLNGEAAPGARTLAAGLVTARTGASDLAAGAATANGGARQVADGAAALDAGLTQAGQKVPSLLDGLNQVQGGLTAVDQGLATMSGSIGGLPENQGVIDLHNGIASLQTGVTNARLGAKSMSSTIGSLAAVLNGLGATHPTLTLAGAADPRYPAVVGLNQFLSAVAAGETDPVKKVTLQAVAAMYTVDTGPVDLGPGMQTLASVLSSGIVTGLGALQCGLDRPAATAGGLDCAASPSVAEGLGLVDEGLGDLVDEVVKSVQGGVGQDADTQASGTLRGGITSLQDGTAQIVTGAQALVSGLGQLQAGAGKLSSGSSQLADGTARLSGGAAQLSSGTSRLATGAGDLADGLGDAADGAEQLSEGLTQAADGAPALVDGATQLSEQGTSVLAASGAETAADYGVKYAVIEAGAQRTAEESMAYGGPEGAASVTAYSLDLAAVDGSGVTSVGRGAAALALFGIGATVATLWRRRLV</sequence>
<protein>
    <recommendedName>
        <fullName evidence="4">X-X-X-Leu-X-X-Gly heptad repeat-containing protein</fullName>
    </recommendedName>
</protein>
<proteinExistence type="predicted"/>
<name>A0A512PCM3_9CELL</name>
<evidence type="ECO:0000256" key="1">
    <source>
        <dbReference type="SAM" id="SignalP"/>
    </source>
</evidence>
<comment type="caution">
    <text evidence="2">The sequence shown here is derived from an EMBL/GenBank/DDBJ whole genome shotgun (WGS) entry which is preliminary data.</text>
</comment>
<reference evidence="2 3" key="1">
    <citation type="submission" date="2019-07" db="EMBL/GenBank/DDBJ databases">
        <title>Whole genome shotgun sequence of Cellulomonas soli NBRC 109434.</title>
        <authorList>
            <person name="Hosoyama A."/>
            <person name="Uohara A."/>
            <person name="Ohji S."/>
            <person name="Ichikawa N."/>
        </authorList>
    </citation>
    <scope>NUCLEOTIDE SEQUENCE [LARGE SCALE GENOMIC DNA]</scope>
    <source>
        <strain evidence="2 3">NBRC 109434</strain>
    </source>
</reference>
<dbReference type="EMBL" id="BKAL01000005">
    <property type="protein sequence ID" value="GEP68954.1"/>
    <property type="molecule type" value="Genomic_DNA"/>
</dbReference>
<dbReference type="Gene3D" id="1.10.287.950">
    <property type="entry name" value="Methyl-accepting chemotaxis protein"/>
    <property type="match status" value="1"/>
</dbReference>
<evidence type="ECO:0000313" key="3">
    <source>
        <dbReference type="Proteomes" id="UP000321798"/>
    </source>
</evidence>
<feature type="chain" id="PRO_5039245184" description="X-X-X-Leu-X-X-Gly heptad repeat-containing protein" evidence="1">
    <location>
        <begin position="40"/>
        <end position="807"/>
    </location>
</feature>
<dbReference type="InterPro" id="IPR023908">
    <property type="entry name" value="xxxLxxG_rpt"/>
</dbReference>
<feature type="signal peptide" evidence="1">
    <location>
        <begin position="1"/>
        <end position="39"/>
    </location>
</feature>
<organism evidence="2 3">
    <name type="scientific">Cellulomonas soli</name>
    <dbReference type="NCBI Taxonomy" id="931535"/>
    <lineage>
        <taxon>Bacteria</taxon>
        <taxon>Bacillati</taxon>
        <taxon>Actinomycetota</taxon>
        <taxon>Actinomycetes</taxon>
        <taxon>Micrococcales</taxon>
        <taxon>Cellulomonadaceae</taxon>
        <taxon>Cellulomonas</taxon>
    </lineage>
</organism>
<evidence type="ECO:0000313" key="2">
    <source>
        <dbReference type="EMBL" id="GEP68954.1"/>
    </source>
</evidence>
<evidence type="ECO:0008006" key="4">
    <source>
        <dbReference type="Google" id="ProtNLM"/>
    </source>
</evidence>
<keyword evidence="3" id="KW-1185">Reference proteome</keyword>
<accession>A0A512PCM3</accession>
<dbReference type="RefSeq" id="WP_223203549.1">
    <property type="nucleotide sequence ID" value="NZ_BAABBJ010000003.1"/>
</dbReference>
<dbReference type="NCBIfam" id="TIGR03057">
    <property type="entry name" value="xxxLxxG_by_4"/>
    <property type="match status" value="5"/>
</dbReference>